<evidence type="ECO:0000313" key="2">
    <source>
        <dbReference type="Proteomes" id="UP000242219"/>
    </source>
</evidence>
<dbReference type="InterPro" id="IPR007922">
    <property type="entry name" value="DciA-like"/>
</dbReference>
<organism evidence="1 2">
    <name type="scientific">Candidatus Brocadia sapporoensis</name>
    <dbReference type="NCBI Taxonomy" id="392547"/>
    <lineage>
        <taxon>Bacteria</taxon>
        <taxon>Pseudomonadati</taxon>
        <taxon>Planctomycetota</taxon>
        <taxon>Candidatus Brocadiia</taxon>
        <taxon>Candidatus Brocadiales</taxon>
        <taxon>Candidatus Brocadiaceae</taxon>
        <taxon>Candidatus Brocadia</taxon>
    </lineage>
</organism>
<dbReference type="EMBL" id="MJUW02000098">
    <property type="protein sequence ID" value="OQD45295.1"/>
    <property type="molecule type" value="Genomic_DNA"/>
</dbReference>
<protein>
    <recommendedName>
        <fullName evidence="3">DUF721 domain-containing protein</fullName>
    </recommendedName>
</protein>
<gene>
    <name evidence="1" type="ORF">BIY37_09195</name>
</gene>
<keyword evidence="2" id="KW-1185">Reference proteome</keyword>
<dbReference type="Pfam" id="PF05258">
    <property type="entry name" value="DciA"/>
    <property type="match status" value="1"/>
</dbReference>
<accession>A0A1V6LYU7</accession>
<comment type="caution">
    <text evidence="1">The sequence shown here is derived from an EMBL/GenBank/DDBJ whole genome shotgun (WGS) entry which is preliminary data.</text>
</comment>
<name>A0A1V6LYU7_9BACT</name>
<dbReference type="RefSeq" id="WP_070067530.1">
    <property type="nucleotide sequence ID" value="NZ_MJUW02000098.1"/>
</dbReference>
<evidence type="ECO:0008006" key="3">
    <source>
        <dbReference type="Google" id="ProtNLM"/>
    </source>
</evidence>
<dbReference type="Proteomes" id="UP000242219">
    <property type="component" value="Unassembled WGS sequence"/>
</dbReference>
<evidence type="ECO:0000313" key="1">
    <source>
        <dbReference type="EMBL" id="OQD45295.1"/>
    </source>
</evidence>
<dbReference type="PANTHER" id="PTHR36456:SF1">
    <property type="entry name" value="UPF0232 PROTEIN SCO3875"/>
    <property type="match status" value="1"/>
</dbReference>
<reference evidence="1 2" key="1">
    <citation type="journal article" date="2016" name="Genome Announc.">
        <title>Draft Genome Sequence of the Anaerobic Ammonium-Oxidizing Bacterium 'Candidatus Brocadia sp. 40'.</title>
        <authorList>
            <person name="Ali M."/>
            <person name="Haroon M.F."/>
            <person name="Narita Y."/>
            <person name="Zhang L."/>
            <person name="Rangel Shaw D."/>
            <person name="Okabe S."/>
            <person name="Saikaly P.E."/>
        </authorList>
    </citation>
    <scope>NUCLEOTIDE SEQUENCE [LARGE SCALE GENOMIC DNA]</scope>
    <source>
        <strain evidence="1 2">40</strain>
    </source>
</reference>
<sequence length="116" mass="13143">MTGGLPERYFFNKRGAVSVGQVLKGLFPKRSSGDKMCQEVRNAWKDIVGEEIYRCTEVIDLKKGVLFVNAESTALIHHLTNFEKAAIIAKVNKLTRVEYLSDIRFKVGILNDGRRK</sequence>
<dbReference type="AlphaFoldDB" id="A0A1V6LYU7"/>
<dbReference type="PANTHER" id="PTHR36456">
    <property type="entry name" value="UPF0232 PROTEIN SCO3875"/>
    <property type="match status" value="1"/>
</dbReference>
<proteinExistence type="predicted"/>